<name>A0A1V1P5E0_9BACT</name>
<proteinExistence type="predicted"/>
<gene>
    <name evidence="1" type="ORF">OMM_09065</name>
</gene>
<reference evidence="2" key="1">
    <citation type="submission" date="2012-11" db="EMBL/GenBank/DDBJ databases">
        <authorList>
            <person name="Lucero-Rivera Y.E."/>
            <person name="Tovar-Ramirez D."/>
        </authorList>
    </citation>
    <scope>NUCLEOTIDE SEQUENCE [LARGE SCALE GENOMIC DNA]</scope>
    <source>
        <strain evidence="2">Araruama</strain>
    </source>
</reference>
<evidence type="ECO:0000313" key="1">
    <source>
        <dbReference type="EMBL" id="ETR70109.1"/>
    </source>
</evidence>
<evidence type="ECO:0008006" key="3">
    <source>
        <dbReference type="Google" id="ProtNLM"/>
    </source>
</evidence>
<protein>
    <recommendedName>
        <fullName evidence="3">Toxin</fullName>
    </recommendedName>
</protein>
<comment type="caution">
    <text evidence="1">The sequence shown here is derived from an EMBL/GenBank/DDBJ whole genome shotgun (WGS) entry which is preliminary data.</text>
</comment>
<dbReference type="Proteomes" id="UP000189670">
    <property type="component" value="Unassembled WGS sequence"/>
</dbReference>
<dbReference type="EMBL" id="ATBP01000488">
    <property type="protein sequence ID" value="ETR70109.1"/>
    <property type="molecule type" value="Genomic_DNA"/>
</dbReference>
<accession>A0A1V1P5E0</accession>
<organism evidence="1 2">
    <name type="scientific">Candidatus Magnetoglobus multicellularis str. Araruama</name>
    <dbReference type="NCBI Taxonomy" id="890399"/>
    <lineage>
        <taxon>Bacteria</taxon>
        <taxon>Pseudomonadati</taxon>
        <taxon>Thermodesulfobacteriota</taxon>
        <taxon>Desulfobacteria</taxon>
        <taxon>Desulfobacterales</taxon>
        <taxon>Desulfobacteraceae</taxon>
        <taxon>Candidatus Magnetoglobus</taxon>
    </lineage>
</organism>
<dbReference type="AlphaFoldDB" id="A0A1V1P5E0"/>
<evidence type="ECO:0000313" key="2">
    <source>
        <dbReference type="Proteomes" id="UP000189670"/>
    </source>
</evidence>
<sequence>MITKNFEWNITKNKWLKEHRGITFEDIVHFIKNGGLIDSYEHPNKIKYPNQSIFVVKTNSYVYLVPYVEENNYYFLKTIIPNRKANKKYFGVENV</sequence>